<gene>
    <name evidence="1" type="ORF">MA16_Dca026176</name>
</gene>
<reference evidence="1 2" key="1">
    <citation type="journal article" date="2016" name="Sci. Rep.">
        <title>The Dendrobium catenatum Lindl. genome sequence provides insights into polysaccharide synthase, floral development and adaptive evolution.</title>
        <authorList>
            <person name="Zhang G.Q."/>
            <person name="Xu Q."/>
            <person name="Bian C."/>
            <person name="Tsai W.C."/>
            <person name="Yeh C.M."/>
            <person name="Liu K.W."/>
            <person name="Yoshida K."/>
            <person name="Zhang L.S."/>
            <person name="Chang S.B."/>
            <person name="Chen F."/>
            <person name="Shi Y."/>
            <person name="Su Y.Y."/>
            <person name="Zhang Y.Q."/>
            <person name="Chen L.J."/>
            <person name="Yin Y."/>
            <person name="Lin M."/>
            <person name="Huang H."/>
            <person name="Deng H."/>
            <person name="Wang Z.W."/>
            <person name="Zhu S.L."/>
            <person name="Zhao X."/>
            <person name="Deng C."/>
            <person name="Niu S.C."/>
            <person name="Huang J."/>
            <person name="Wang M."/>
            <person name="Liu G.H."/>
            <person name="Yang H.J."/>
            <person name="Xiao X.J."/>
            <person name="Hsiao Y.Y."/>
            <person name="Wu W.L."/>
            <person name="Chen Y.Y."/>
            <person name="Mitsuda N."/>
            <person name="Ohme-Takagi M."/>
            <person name="Luo Y.B."/>
            <person name="Van de Peer Y."/>
            <person name="Liu Z.J."/>
        </authorList>
    </citation>
    <scope>NUCLEOTIDE SEQUENCE [LARGE SCALE GENOMIC DNA]</scope>
    <source>
        <tissue evidence="1">The whole plant</tissue>
    </source>
</reference>
<evidence type="ECO:0000313" key="1">
    <source>
        <dbReference type="EMBL" id="PKU59804.1"/>
    </source>
</evidence>
<organism evidence="1 2">
    <name type="scientific">Dendrobium catenatum</name>
    <dbReference type="NCBI Taxonomy" id="906689"/>
    <lineage>
        <taxon>Eukaryota</taxon>
        <taxon>Viridiplantae</taxon>
        <taxon>Streptophyta</taxon>
        <taxon>Embryophyta</taxon>
        <taxon>Tracheophyta</taxon>
        <taxon>Spermatophyta</taxon>
        <taxon>Magnoliopsida</taxon>
        <taxon>Liliopsida</taxon>
        <taxon>Asparagales</taxon>
        <taxon>Orchidaceae</taxon>
        <taxon>Epidendroideae</taxon>
        <taxon>Malaxideae</taxon>
        <taxon>Dendrobiinae</taxon>
        <taxon>Dendrobium</taxon>
    </lineage>
</organism>
<dbReference type="Proteomes" id="UP000233837">
    <property type="component" value="Unassembled WGS sequence"/>
</dbReference>
<dbReference type="AlphaFoldDB" id="A0A2I0V8S1"/>
<protein>
    <submittedName>
        <fullName evidence="1">Uncharacterized protein</fullName>
    </submittedName>
</protein>
<accession>A0A2I0V8S1</accession>
<dbReference type="EMBL" id="KZ504062">
    <property type="protein sequence ID" value="PKU59804.1"/>
    <property type="molecule type" value="Genomic_DNA"/>
</dbReference>
<evidence type="ECO:0000313" key="2">
    <source>
        <dbReference type="Proteomes" id="UP000233837"/>
    </source>
</evidence>
<keyword evidence="2" id="KW-1185">Reference proteome</keyword>
<reference evidence="1 2" key="2">
    <citation type="journal article" date="2017" name="Nature">
        <title>The Apostasia genome and the evolution of orchids.</title>
        <authorList>
            <person name="Zhang G.Q."/>
            <person name="Liu K.W."/>
            <person name="Li Z."/>
            <person name="Lohaus R."/>
            <person name="Hsiao Y.Y."/>
            <person name="Niu S.C."/>
            <person name="Wang J.Y."/>
            <person name="Lin Y.C."/>
            <person name="Xu Q."/>
            <person name="Chen L.J."/>
            <person name="Yoshida K."/>
            <person name="Fujiwara S."/>
            <person name="Wang Z.W."/>
            <person name="Zhang Y.Q."/>
            <person name="Mitsuda N."/>
            <person name="Wang M."/>
            <person name="Liu G.H."/>
            <person name="Pecoraro L."/>
            <person name="Huang H.X."/>
            <person name="Xiao X.J."/>
            <person name="Lin M."/>
            <person name="Wu X.Y."/>
            <person name="Wu W.L."/>
            <person name="Chen Y.Y."/>
            <person name="Chang S.B."/>
            <person name="Sakamoto S."/>
            <person name="Ohme-Takagi M."/>
            <person name="Yagi M."/>
            <person name="Zeng S.J."/>
            <person name="Shen C.Y."/>
            <person name="Yeh C.M."/>
            <person name="Luo Y.B."/>
            <person name="Tsai W.C."/>
            <person name="Van de Peer Y."/>
            <person name="Liu Z.J."/>
        </authorList>
    </citation>
    <scope>NUCLEOTIDE SEQUENCE [LARGE SCALE GENOMIC DNA]</scope>
    <source>
        <tissue evidence="1">The whole plant</tissue>
    </source>
</reference>
<name>A0A2I0V8S1_9ASPA</name>
<sequence length="136" mass="14621">MVTVVERALGLPTASAPTGGHWLVAGAAVWDDYVGSAVEVGVDLASSCANEDVKVAPEAGKKVGVRSVSSIWFATARARWARSLEPMEADGTRSKRTTESTEGFQSLKRFHYFVLFSSLSSLGLRSFASQGEYFNQ</sequence>
<proteinExistence type="predicted"/>